<dbReference type="Pfam" id="PF00903">
    <property type="entry name" value="Glyoxalase"/>
    <property type="match status" value="1"/>
</dbReference>
<dbReference type="Proteomes" id="UP000184085">
    <property type="component" value="Unassembled WGS sequence"/>
</dbReference>
<feature type="domain" description="VOC" evidence="1">
    <location>
        <begin position="5"/>
        <end position="126"/>
    </location>
</feature>
<name>A0A1M4N3M5_9RHOB</name>
<dbReference type="Gene3D" id="3.10.180.10">
    <property type="entry name" value="2,3-Dihydroxybiphenyl 1,2-Dioxygenase, domain 1"/>
    <property type="match status" value="1"/>
</dbReference>
<dbReference type="SUPFAM" id="SSF54593">
    <property type="entry name" value="Glyoxalase/Bleomycin resistance protein/Dihydroxybiphenyl dioxygenase"/>
    <property type="match status" value="1"/>
</dbReference>
<sequence>MKANRITLVTLAVSDLARARSYYEALGWIAEEAQAGVCFFDMGGMKFGLYDKAGLAEDLGRPIESLGTGAMSLAQNFATEAEVDAAYDAALAAGGTACKPPVKVFWGGYSGTVADPDGHVWEYAMNPFWVLDDEGKLA</sequence>
<organism evidence="2 3">
    <name type="scientific">Donghicola eburneus</name>
    <dbReference type="NCBI Taxonomy" id="393278"/>
    <lineage>
        <taxon>Bacteria</taxon>
        <taxon>Pseudomonadati</taxon>
        <taxon>Pseudomonadota</taxon>
        <taxon>Alphaproteobacteria</taxon>
        <taxon>Rhodobacterales</taxon>
        <taxon>Roseobacteraceae</taxon>
        <taxon>Donghicola</taxon>
    </lineage>
</organism>
<evidence type="ECO:0000313" key="3">
    <source>
        <dbReference type="Proteomes" id="UP000184085"/>
    </source>
</evidence>
<keyword evidence="3" id="KW-1185">Reference proteome</keyword>
<dbReference type="RefSeq" id="WP_072709112.1">
    <property type="nucleotide sequence ID" value="NZ_FMJB01000064.1"/>
</dbReference>
<gene>
    <name evidence="2" type="ORF">KARMA_3721</name>
</gene>
<protein>
    <recommendedName>
        <fullName evidence="1">VOC domain-containing protein</fullName>
    </recommendedName>
</protein>
<dbReference type="InterPro" id="IPR004360">
    <property type="entry name" value="Glyas_Fos-R_dOase_dom"/>
</dbReference>
<dbReference type="PROSITE" id="PS51819">
    <property type="entry name" value="VOC"/>
    <property type="match status" value="1"/>
</dbReference>
<evidence type="ECO:0000313" key="2">
    <source>
        <dbReference type="EMBL" id="SCM69482.1"/>
    </source>
</evidence>
<proteinExistence type="predicted"/>
<dbReference type="InterPro" id="IPR037523">
    <property type="entry name" value="VOC_core"/>
</dbReference>
<reference evidence="3" key="1">
    <citation type="submission" date="2016-09" db="EMBL/GenBank/DDBJ databases">
        <authorList>
            <person name="Wibberg D."/>
        </authorList>
    </citation>
    <scope>NUCLEOTIDE SEQUENCE [LARGE SCALE GENOMIC DNA]</scope>
</reference>
<dbReference type="EMBL" id="FMJB01000064">
    <property type="protein sequence ID" value="SCM69482.1"/>
    <property type="molecule type" value="Genomic_DNA"/>
</dbReference>
<dbReference type="InterPro" id="IPR029068">
    <property type="entry name" value="Glyas_Bleomycin-R_OHBP_Dase"/>
</dbReference>
<accession>A0A1M4N3M5</accession>
<dbReference type="PANTHER" id="PTHR36503:SF1">
    <property type="entry name" value="BLR2520 PROTEIN"/>
    <property type="match status" value="1"/>
</dbReference>
<dbReference type="PANTHER" id="PTHR36503">
    <property type="entry name" value="BLR2520 PROTEIN"/>
    <property type="match status" value="1"/>
</dbReference>
<dbReference type="AlphaFoldDB" id="A0A1M4N3M5"/>
<evidence type="ECO:0000259" key="1">
    <source>
        <dbReference type="PROSITE" id="PS51819"/>
    </source>
</evidence>